<sequence length="102" mass="11348">MTNQEDVPMRIDEMPTPLPLQVPANEVSEFLMGFALNFDARERLDEDKNAFLQECDLSDEARSMLAEPNANTFLGKIHANQVTSALLAVLVLETVTTDIIVL</sequence>
<comment type="caution">
    <text evidence="1">The sequence shown here is derived from an EMBL/GenBank/DDBJ whole genome shotgun (WGS) entry which is preliminary data.</text>
</comment>
<dbReference type="SUPFAM" id="SSF48076">
    <property type="entry name" value="LigA subunit of an aromatic-ring-opening dioxygenase LigAB"/>
    <property type="match status" value="1"/>
</dbReference>
<reference evidence="1 2" key="1">
    <citation type="submission" date="2015-05" db="EMBL/GenBank/DDBJ databases">
        <title>Genome sequencing and analysis of members of genus Stenotrophomonas.</title>
        <authorList>
            <person name="Patil P.P."/>
            <person name="Midha S."/>
            <person name="Patil P.B."/>
        </authorList>
    </citation>
    <scope>NUCLEOTIDE SEQUENCE [LARGE SCALE GENOMIC DNA]</scope>
    <source>
        <strain evidence="1 2">DSM 18941</strain>
    </source>
</reference>
<evidence type="ECO:0000313" key="2">
    <source>
        <dbReference type="Proteomes" id="UP000051863"/>
    </source>
</evidence>
<gene>
    <name evidence="1" type="ORF">ABB27_04480</name>
</gene>
<dbReference type="EMBL" id="LDJJ01000010">
    <property type="protein sequence ID" value="KRG70807.1"/>
    <property type="molecule type" value="Genomic_DNA"/>
</dbReference>
<keyword evidence="2" id="KW-1185">Reference proteome</keyword>
<dbReference type="AlphaFoldDB" id="A0A0R0CXE8"/>
<dbReference type="Proteomes" id="UP000051863">
    <property type="component" value="Unassembled WGS sequence"/>
</dbReference>
<protein>
    <submittedName>
        <fullName evidence="1">Uncharacterized protein</fullName>
    </submittedName>
</protein>
<organism evidence="1 2">
    <name type="scientific">Stenotrophomonas terrae</name>
    <dbReference type="NCBI Taxonomy" id="405446"/>
    <lineage>
        <taxon>Bacteria</taxon>
        <taxon>Pseudomonadati</taxon>
        <taxon>Pseudomonadota</taxon>
        <taxon>Gammaproteobacteria</taxon>
        <taxon>Lysobacterales</taxon>
        <taxon>Lysobacteraceae</taxon>
        <taxon>Stenotrophomonas</taxon>
    </lineage>
</organism>
<dbReference type="PATRIC" id="fig|405446.3.peg.123"/>
<name>A0A0R0CXE8_9GAMM</name>
<dbReference type="InterPro" id="IPR036622">
    <property type="entry name" value="LigA_sf"/>
</dbReference>
<evidence type="ECO:0000313" key="1">
    <source>
        <dbReference type="EMBL" id="KRG70807.1"/>
    </source>
</evidence>
<accession>A0A0R0CXE8</accession>
<proteinExistence type="predicted"/>
<dbReference type="RefSeq" id="WP_057627023.1">
    <property type="nucleotide sequence ID" value="NZ_LDJJ01000010.1"/>
</dbReference>